<proteinExistence type="predicted"/>
<evidence type="ECO:0000256" key="1">
    <source>
        <dbReference type="SAM" id="Coils"/>
    </source>
</evidence>
<dbReference type="Proteomes" id="UP000248857">
    <property type="component" value="Unassembled WGS sequence"/>
</dbReference>
<gene>
    <name evidence="2" type="ORF">C1752_02065</name>
</gene>
<accession>A0A2W1JUW6</accession>
<evidence type="ECO:0008006" key="4">
    <source>
        <dbReference type="Google" id="ProtNLM"/>
    </source>
</evidence>
<keyword evidence="1" id="KW-0175">Coiled coil</keyword>
<protein>
    <recommendedName>
        <fullName evidence="4">Chromosome partition protein Smc</fullName>
    </recommendedName>
</protein>
<dbReference type="OrthoDB" id="421189at2"/>
<dbReference type="RefSeq" id="WP_110986027.1">
    <property type="nucleotide sequence ID" value="NZ_CAWNWM010000005.1"/>
</dbReference>
<comment type="caution">
    <text evidence="2">The sequence shown here is derived from an EMBL/GenBank/DDBJ whole genome shotgun (WGS) entry which is preliminary data.</text>
</comment>
<name>A0A2W1JUW6_9CYAN</name>
<evidence type="ECO:0000313" key="2">
    <source>
        <dbReference type="EMBL" id="PZD73554.1"/>
    </source>
</evidence>
<feature type="coiled-coil region" evidence="1">
    <location>
        <begin position="84"/>
        <end position="194"/>
    </location>
</feature>
<sequence length="247" mass="29275">MATSRDPKDHPQYQYWSSQVALRNRVLILSSEDMPVYELRHRCTNYDDLLESAEFQALEGADRVAAYHALHYTATMKPLRHREYQVAEQRNQLLEKKAKYEKAQKEIKKLLKEKAIQQDEQEDYIKRLEKINETLVQDNRDWEQVNSVLKTANLELREECDRIRQDYEQALTKIKALEKDLGKEKEHRARLAKNNQSLGSYKGHFNTQKAKNVDLQKEIGTLKVKLQNVQRYAEEIKNPELREMAQF</sequence>
<evidence type="ECO:0000313" key="3">
    <source>
        <dbReference type="Proteomes" id="UP000248857"/>
    </source>
</evidence>
<dbReference type="AlphaFoldDB" id="A0A2W1JUW6"/>
<organism evidence="2 3">
    <name type="scientific">Acaryochloris thomasi RCC1774</name>
    <dbReference type="NCBI Taxonomy" id="1764569"/>
    <lineage>
        <taxon>Bacteria</taxon>
        <taxon>Bacillati</taxon>
        <taxon>Cyanobacteriota</taxon>
        <taxon>Cyanophyceae</taxon>
        <taxon>Acaryochloridales</taxon>
        <taxon>Acaryochloridaceae</taxon>
        <taxon>Acaryochloris</taxon>
        <taxon>Acaryochloris thomasi</taxon>
    </lineage>
</organism>
<dbReference type="EMBL" id="PQWO01000005">
    <property type="protein sequence ID" value="PZD73554.1"/>
    <property type="molecule type" value="Genomic_DNA"/>
</dbReference>
<reference evidence="2 3" key="1">
    <citation type="journal article" date="2018" name="Sci. Rep.">
        <title>A novel species of the marine cyanobacterium Acaryochloris with a unique pigment content and lifestyle.</title>
        <authorList>
            <person name="Partensky F."/>
            <person name="Six C."/>
            <person name="Ratin M."/>
            <person name="Garczarek L."/>
            <person name="Vaulot D."/>
            <person name="Probert I."/>
            <person name="Calteau A."/>
            <person name="Gourvil P."/>
            <person name="Marie D."/>
            <person name="Grebert T."/>
            <person name="Bouchier C."/>
            <person name="Le Panse S."/>
            <person name="Gachenot M."/>
            <person name="Rodriguez F."/>
            <person name="Garrido J.L."/>
        </authorList>
    </citation>
    <scope>NUCLEOTIDE SEQUENCE [LARGE SCALE GENOMIC DNA]</scope>
    <source>
        <strain evidence="2 3">RCC1774</strain>
    </source>
</reference>
<keyword evidence="3" id="KW-1185">Reference proteome</keyword>